<reference evidence="1 2" key="1">
    <citation type="journal article" date="2015" name="Stand. Genomic Sci.">
        <title>Genome sequence and description of the mosquitocidal and heavy metal tolerant strain Lysinibacillus sphaericus CBAM5.</title>
        <authorList>
            <person name="Pena-Montenegro T.D."/>
            <person name="Lozano L."/>
            <person name="Dussan J."/>
        </authorList>
    </citation>
    <scope>NUCLEOTIDE SEQUENCE [LARGE SCALE GENOMIC DNA]</scope>
    <source>
        <strain evidence="1">CBAM5</strain>
    </source>
</reference>
<evidence type="ECO:0000313" key="2">
    <source>
        <dbReference type="Proteomes" id="UP000023555"/>
    </source>
</evidence>
<protein>
    <submittedName>
        <fullName evidence="1">Uncharacterized protein</fullName>
    </submittedName>
</protein>
<comment type="caution">
    <text evidence="1">The sequence shown here is derived from an EMBL/GenBank/DDBJ whole genome shotgun (WGS) entry which is preliminary data.</text>
</comment>
<dbReference type="AlphaFoldDB" id="W7RWY3"/>
<evidence type="ECO:0000313" key="1">
    <source>
        <dbReference type="EMBL" id="EWH35104.1"/>
    </source>
</evidence>
<dbReference type="Proteomes" id="UP000023555">
    <property type="component" value="Unassembled WGS sequence"/>
</dbReference>
<proteinExistence type="predicted"/>
<gene>
    <name evidence="1" type="ORF">P799_01285</name>
</gene>
<organism evidence="1 2">
    <name type="scientific">Lysinibacillus sphaericus CBAM5</name>
    <dbReference type="NCBI Taxonomy" id="1400869"/>
    <lineage>
        <taxon>Bacteria</taxon>
        <taxon>Bacillati</taxon>
        <taxon>Bacillota</taxon>
        <taxon>Bacilli</taxon>
        <taxon>Bacillales</taxon>
        <taxon>Bacillaceae</taxon>
        <taxon>Lysinibacillus</taxon>
    </lineage>
</organism>
<dbReference type="EMBL" id="AYKQ01000006">
    <property type="protein sequence ID" value="EWH35104.1"/>
    <property type="molecule type" value="Genomic_DNA"/>
</dbReference>
<name>W7RWY3_LYSSH</name>
<accession>W7RWY3</accession>
<dbReference type="HOGENOM" id="CLU_2700355_0_0_9"/>
<sequence length="73" mass="8524">MSANNKIKKQTQFQSYQGFELILSVLTIQVNYAIMKSLGHEKIETTIIYMEKVLETDQHAIHEWEAENFSGYI</sequence>